<evidence type="ECO:0000256" key="4">
    <source>
        <dbReference type="ARBA" id="ARBA00023136"/>
    </source>
</evidence>
<feature type="transmembrane region" description="Helical" evidence="5">
    <location>
        <begin position="380"/>
        <end position="402"/>
    </location>
</feature>
<keyword evidence="5" id="KW-0812">Transmembrane</keyword>
<dbReference type="InterPro" id="IPR050697">
    <property type="entry name" value="Adenylyl/Guanylyl_Cyclase_3/4"/>
</dbReference>
<dbReference type="PANTHER" id="PTHR43081">
    <property type="entry name" value="ADENYLATE CYCLASE, TERMINAL-DIFFERENTIATION SPECIFIC-RELATED"/>
    <property type="match status" value="1"/>
</dbReference>
<dbReference type="InterPro" id="IPR029151">
    <property type="entry name" value="Sensor-like_sf"/>
</dbReference>
<gene>
    <name evidence="8" type="ORF">GCM10010918_57240</name>
</gene>
<dbReference type="CDD" id="cd06225">
    <property type="entry name" value="HAMP"/>
    <property type="match status" value="1"/>
</dbReference>
<dbReference type="CDD" id="cd07302">
    <property type="entry name" value="CHD"/>
    <property type="match status" value="1"/>
</dbReference>
<dbReference type="Proteomes" id="UP000600247">
    <property type="component" value="Unassembled WGS sequence"/>
</dbReference>
<evidence type="ECO:0000259" key="6">
    <source>
        <dbReference type="PROSITE" id="PS50125"/>
    </source>
</evidence>
<evidence type="ECO:0000313" key="9">
    <source>
        <dbReference type="Proteomes" id="UP000600247"/>
    </source>
</evidence>
<dbReference type="PROSITE" id="PS50125">
    <property type="entry name" value="GUANYLATE_CYCLASE_2"/>
    <property type="match status" value="1"/>
</dbReference>
<evidence type="ECO:0000256" key="2">
    <source>
        <dbReference type="ARBA" id="ARBA00005381"/>
    </source>
</evidence>
<comment type="similarity">
    <text evidence="2">Belongs to the adenylyl cyclase class-3 family.</text>
</comment>
<protein>
    <recommendedName>
        <fullName evidence="10">HAMP domain-containing protein</fullName>
    </recommendedName>
</protein>
<dbReference type="GO" id="GO:0006171">
    <property type="term" value="P:cAMP biosynthetic process"/>
    <property type="evidence" value="ECO:0007669"/>
    <property type="project" value="TreeGrafter"/>
</dbReference>
<dbReference type="SUPFAM" id="SSF63829">
    <property type="entry name" value="Calcium-dependent phosphotriesterase"/>
    <property type="match status" value="1"/>
</dbReference>
<reference evidence="8 9" key="1">
    <citation type="journal article" date="2014" name="Int. J. Syst. Evol. Microbiol.">
        <title>Complete genome sequence of Corynebacterium casei LMG S-19264T (=DSM 44701T), isolated from a smear-ripened cheese.</title>
        <authorList>
            <consortium name="US DOE Joint Genome Institute (JGI-PGF)"/>
            <person name="Walter F."/>
            <person name="Albersmeier A."/>
            <person name="Kalinowski J."/>
            <person name="Ruckert C."/>
        </authorList>
    </citation>
    <scope>NUCLEOTIDE SEQUENCE [LARGE SCALE GENOMIC DNA]</scope>
    <source>
        <strain evidence="8 9">CGMCC 1.15286</strain>
    </source>
</reference>
<feature type="transmembrane region" description="Helical" evidence="5">
    <location>
        <begin position="344"/>
        <end position="368"/>
    </location>
</feature>
<evidence type="ECO:0000256" key="5">
    <source>
        <dbReference type="SAM" id="Phobius"/>
    </source>
</evidence>
<evidence type="ECO:0008006" key="10">
    <source>
        <dbReference type="Google" id="ProtNLM"/>
    </source>
</evidence>
<feature type="domain" description="Guanylate cyclase" evidence="6">
    <location>
        <begin position="671"/>
        <end position="797"/>
    </location>
</feature>
<dbReference type="Gene3D" id="3.30.70.1230">
    <property type="entry name" value="Nucleotide cyclase"/>
    <property type="match status" value="1"/>
</dbReference>
<keyword evidence="3" id="KW-1003">Cell membrane</keyword>
<evidence type="ECO:0000256" key="1">
    <source>
        <dbReference type="ARBA" id="ARBA00004236"/>
    </source>
</evidence>
<feature type="domain" description="HAMP" evidence="7">
    <location>
        <begin position="579"/>
        <end position="631"/>
    </location>
</feature>
<dbReference type="SUPFAM" id="SSF55073">
    <property type="entry name" value="Nucleotide cyclase"/>
    <property type="match status" value="1"/>
</dbReference>
<feature type="transmembrane region" description="Helical" evidence="5">
    <location>
        <begin position="12"/>
        <end position="29"/>
    </location>
</feature>
<dbReference type="AlphaFoldDB" id="A0A917HVL1"/>
<dbReference type="PANTHER" id="PTHR43081:SF1">
    <property type="entry name" value="ADENYLATE CYCLASE, TERMINAL-DIFFERENTIATION SPECIFIC"/>
    <property type="match status" value="1"/>
</dbReference>
<dbReference type="Pfam" id="PF00672">
    <property type="entry name" value="HAMP"/>
    <property type="match status" value="1"/>
</dbReference>
<dbReference type="InterPro" id="IPR001054">
    <property type="entry name" value="A/G_cyclase"/>
</dbReference>
<keyword evidence="9" id="KW-1185">Reference proteome</keyword>
<evidence type="ECO:0000259" key="7">
    <source>
        <dbReference type="PROSITE" id="PS50885"/>
    </source>
</evidence>
<proteinExistence type="inferred from homology"/>
<accession>A0A917HVL1</accession>
<organism evidence="8 9">
    <name type="scientific">Paenibacillus radicis</name>
    <name type="common">ex Gao et al. 2016</name>
    <dbReference type="NCBI Taxonomy" id="1737354"/>
    <lineage>
        <taxon>Bacteria</taxon>
        <taxon>Bacillati</taxon>
        <taxon>Bacillota</taxon>
        <taxon>Bacilli</taxon>
        <taxon>Bacillales</taxon>
        <taxon>Paenibacillaceae</taxon>
        <taxon>Paenibacillus</taxon>
    </lineage>
</organism>
<comment type="subcellular location">
    <subcellularLocation>
        <location evidence="1">Cell membrane</location>
    </subcellularLocation>
</comment>
<keyword evidence="5" id="KW-1133">Transmembrane helix</keyword>
<dbReference type="Gene3D" id="6.10.340.10">
    <property type="match status" value="1"/>
</dbReference>
<dbReference type="InterPro" id="IPR003660">
    <property type="entry name" value="HAMP_dom"/>
</dbReference>
<sequence>MKVMVSMRKSTWSIALLLVVAIGLGLWLYPNANRLLSLPTDNEKALTYLSRLAPGPGGGLVTIGDSRQEIIRMDESGMLEDRIRQKPNDGDRHDFTDAAAAPDGTIYALDTVLDKYGLYVQEERIVRYAPESKEGEILYSLKGDGTNKRVGQIQGFQLQDQSLYFYFDKEQEIVLNRLSLLESGGQPVEAFRFKVPNDRYLSEIVGFEPGRIFYATKRGAIFRVGADGASTMAYPLEGMNRTRTNFPEALQLHSDGRLYFIDRLVNSVTSMKADDSSGLRVDLSEDVLQSKAAGAESVEIMDFTIGSGGTLYIALDDRVLNLTKKDSSTINNVSYDRETVMMGWLAWLAAAALLAVVITMLRLVYVHLLNRRISLFVKQVVMLVPIVTISMILLCNFVYSSFSGRMEEEMQRQLSLLARNGQNIINGDQLNKLTSPRDYRSPNYTAIYDKMNFLFESEDDANRKGLYSTLYKYENGGLFIMMDDDDGVNMYKPFPLSEENKRVIDNGEVLTGRWEDATGKWLYAIGPIYDSSGTVVGIYETGRDLNVLYQSNQTIYSSIVINIGIISLVLIAFVTGTTYFMLSSLRKLRRSVMDMANGNWNVEVHIRSKDEVGDLGEQFNLMAKHIRNYIKDVTSFSEASHRFVPQQFFKYLGKKGILDIHLGDQVQQNMTVMVANIRSFHELSKQLSPKQNFDFMNAFLKRFSPFVRKEEGLISKYLGAGFMALFPAHSDDALRAAIAIRRDLAAYNEQLRQSGYKAVDLGMALHKGPLMLGIVGEEQRMEGNIISDDVNMTATLEKISDTMGTPILATRTFFEQLRSPERFRHRSLGRIRIDGKDEPIELIDVYEGDSDAIRLLKDRTKPLFEKGILLCQEGRFLDARETFIEVIKQNRSDKAAKLYFYLCDEYYQKGSTEGWNGTLAV</sequence>
<dbReference type="Pfam" id="PF00211">
    <property type="entry name" value="Guanylate_cyc"/>
    <property type="match status" value="1"/>
</dbReference>
<dbReference type="SMART" id="SM00304">
    <property type="entry name" value="HAMP"/>
    <property type="match status" value="1"/>
</dbReference>
<evidence type="ECO:0000256" key="3">
    <source>
        <dbReference type="ARBA" id="ARBA00022475"/>
    </source>
</evidence>
<dbReference type="EMBL" id="BMHY01000025">
    <property type="protein sequence ID" value="GGG90794.1"/>
    <property type="molecule type" value="Genomic_DNA"/>
</dbReference>
<feature type="transmembrane region" description="Helical" evidence="5">
    <location>
        <begin position="555"/>
        <end position="582"/>
    </location>
</feature>
<evidence type="ECO:0000313" key="8">
    <source>
        <dbReference type="EMBL" id="GGG90794.1"/>
    </source>
</evidence>
<dbReference type="InterPro" id="IPR029787">
    <property type="entry name" value="Nucleotide_cyclase"/>
</dbReference>
<name>A0A917HVL1_9BACL</name>
<keyword evidence="4 5" id="KW-0472">Membrane</keyword>
<dbReference type="GO" id="GO:0035556">
    <property type="term" value="P:intracellular signal transduction"/>
    <property type="evidence" value="ECO:0007669"/>
    <property type="project" value="InterPro"/>
</dbReference>
<dbReference type="GO" id="GO:0005886">
    <property type="term" value="C:plasma membrane"/>
    <property type="evidence" value="ECO:0007669"/>
    <property type="project" value="UniProtKB-SubCell"/>
</dbReference>
<dbReference type="GO" id="GO:0004016">
    <property type="term" value="F:adenylate cyclase activity"/>
    <property type="evidence" value="ECO:0007669"/>
    <property type="project" value="UniProtKB-ARBA"/>
</dbReference>
<comment type="caution">
    <text evidence="8">The sequence shown here is derived from an EMBL/GenBank/DDBJ whole genome shotgun (WGS) entry which is preliminary data.</text>
</comment>
<dbReference type="SUPFAM" id="SSF158472">
    <property type="entry name" value="HAMP domain-like"/>
    <property type="match status" value="1"/>
</dbReference>
<dbReference type="PROSITE" id="PS50885">
    <property type="entry name" value="HAMP"/>
    <property type="match status" value="1"/>
</dbReference>
<dbReference type="SUPFAM" id="SSF103190">
    <property type="entry name" value="Sensory domain-like"/>
    <property type="match status" value="1"/>
</dbReference>
<dbReference type="SMART" id="SM00044">
    <property type="entry name" value="CYCc"/>
    <property type="match status" value="1"/>
</dbReference>